<name>A0A543I6F6_9MICO</name>
<keyword evidence="2" id="KW-1185">Reference proteome</keyword>
<reference evidence="1 2" key="1">
    <citation type="submission" date="2019-06" db="EMBL/GenBank/DDBJ databases">
        <title>Sequencing the genomes of 1000 actinobacteria strains.</title>
        <authorList>
            <person name="Klenk H.-P."/>
        </authorList>
    </citation>
    <scope>NUCLEOTIDE SEQUENCE [LARGE SCALE GENOMIC DNA]</scope>
    <source>
        <strain evidence="1 2">DSM 18031</strain>
    </source>
</reference>
<comment type="caution">
    <text evidence="1">The sequence shown here is derived from an EMBL/GenBank/DDBJ whole genome shotgun (WGS) entry which is preliminary data.</text>
</comment>
<accession>A0A543I6F6</accession>
<dbReference type="OrthoDB" id="775526at2"/>
<gene>
    <name evidence="1" type="ORF">FB466_0959</name>
</gene>
<organism evidence="1 2">
    <name type="scientific">Klugiella xanthotipulae</name>
    <dbReference type="NCBI Taxonomy" id="244735"/>
    <lineage>
        <taxon>Bacteria</taxon>
        <taxon>Bacillati</taxon>
        <taxon>Actinomycetota</taxon>
        <taxon>Actinomycetes</taxon>
        <taxon>Micrococcales</taxon>
        <taxon>Microbacteriaceae</taxon>
        <taxon>Klugiella</taxon>
    </lineage>
</organism>
<evidence type="ECO:0000313" key="2">
    <source>
        <dbReference type="Proteomes" id="UP000318331"/>
    </source>
</evidence>
<dbReference type="RefSeq" id="WP_141916219.1">
    <property type="nucleotide sequence ID" value="NZ_BAAAYS010000027.1"/>
</dbReference>
<sequence>MIQSPQIIQVLNGDAVHEAKVSWWREGARWAVDITSQAFEPTAAEAADAFEALCVVREALEQRGWRIGVTGAQADVWPSGMARDQGGGLRAYRMTTDGIAGLVDTFQPVNPTTVVTVAAQRAETDRLYEEIQHKNQS</sequence>
<evidence type="ECO:0000313" key="1">
    <source>
        <dbReference type="EMBL" id="TQM66131.1"/>
    </source>
</evidence>
<dbReference type="AlphaFoldDB" id="A0A543I6F6"/>
<dbReference type="Proteomes" id="UP000318331">
    <property type="component" value="Unassembled WGS sequence"/>
</dbReference>
<dbReference type="EMBL" id="VFPN01000001">
    <property type="protein sequence ID" value="TQM66131.1"/>
    <property type="molecule type" value="Genomic_DNA"/>
</dbReference>
<protein>
    <submittedName>
        <fullName evidence="1">Uncharacterized protein</fullName>
    </submittedName>
</protein>
<proteinExistence type="predicted"/>